<proteinExistence type="predicted"/>
<name>A0A640WE61_9GAMM</name>
<evidence type="ECO:0000256" key="1">
    <source>
        <dbReference type="SAM" id="SignalP"/>
    </source>
</evidence>
<accession>A0A640WE61</accession>
<reference evidence="2 3" key="1">
    <citation type="submission" date="2019-08" db="EMBL/GenBank/DDBJ databases">
        <title>Bioinformatics analysis of the strain L3 and L5.</title>
        <authorList>
            <person name="Li X."/>
        </authorList>
    </citation>
    <scope>NUCLEOTIDE SEQUENCE [LARGE SCALE GENOMIC DNA]</scope>
    <source>
        <strain evidence="2 3">L3</strain>
    </source>
</reference>
<dbReference type="AlphaFoldDB" id="A0A640WE61"/>
<comment type="caution">
    <text evidence="2">The sequence shown here is derived from an EMBL/GenBank/DDBJ whole genome shotgun (WGS) entry which is preliminary data.</text>
</comment>
<feature type="signal peptide" evidence="1">
    <location>
        <begin position="1"/>
        <end position="29"/>
    </location>
</feature>
<sequence>MIVRRTGSRLRSSIIVALMLGLAGSGAFAADAPWADRSYRYVVIDQDVRDVLQEFGRNLSLPVEVSSAVNGEVRGDIHADSAQAFLEQVCRSNGLAWFFDGYVLHVAAREELGRRSFDLDGVDVSRLSADIEAARIGSPLSADFRDGRHRLEAMGPPAWLAEVAQRVEDSRRTPAPSAPGEVRVFRGSVAQPAVEQ</sequence>
<evidence type="ECO:0000313" key="3">
    <source>
        <dbReference type="Proteomes" id="UP000466024"/>
    </source>
</evidence>
<dbReference type="Gene3D" id="3.55.50.30">
    <property type="match status" value="1"/>
</dbReference>
<dbReference type="Proteomes" id="UP000466024">
    <property type="component" value="Unassembled WGS sequence"/>
</dbReference>
<gene>
    <name evidence="2" type="ORF">F0A16_11175</name>
</gene>
<dbReference type="RefSeq" id="WP_149435474.1">
    <property type="nucleotide sequence ID" value="NZ_VTPX01000005.1"/>
</dbReference>
<feature type="chain" id="PRO_5024872795" evidence="1">
    <location>
        <begin position="30"/>
        <end position="196"/>
    </location>
</feature>
<keyword evidence="1" id="KW-0732">Signal</keyword>
<keyword evidence="3" id="KW-1185">Reference proteome</keyword>
<dbReference type="EMBL" id="VTPX01000005">
    <property type="protein sequence ID" value="KAA0018271.1"/>
    <property type="molecule type" value="Genomic_DNA"/>
</dbReference>
<evidence type="ECO:0000313" key="2">
    <source>
        <dbReference type="EMBL" id="KAA0018271.1"/>
    </source>
</evidence>
<organism evidence="2 3">
    <name type="scientific">Salinicola corii</name>
    <dbReference type="NCBI Taxonomy" id="2606937"/>
    <lineage>
        <taxon>Bacteria</taxon>
        <taxon>Pseudomonadati</taxon>
        <taxon>Pseudomonadota</taxon>
        <taxon>Gammaproteobacteria</taxon>
        <taxon>Oceanospirillales</taxon>
        <taxon>Halomonadaceae</taxon>
        <taxon>Salinicola</taxon>
    </lineage>
</organism>
<protein>
    <submittedName>
        <fullName evidence="2">Type III secretion protein</fullName>
    </submittedName>
</protein>